<dbReference type="Proteomes" id="UP000009235">
    <property type="component" value="Chromosome"/>
</dbReference>
<dbReference type="HOGENOM" id="CLU_059206_2_0_11"/>
<sequence length="306" mass="34033">MLSVLKRPVRKPSTTIAEELATDWRFLLLVGTGLLLQVCHPVIGAGVGQYSTYRTDPWGRFRRSVWPVLSMVVMGEQAGEYSRNLRALHRGIQGVDHTGRRYHAWDPEASWLVLASAVYASETAADLFGEPLTDSQREEVFRSWKRAGIAFGIPERALPANHAAHVAWLDEVAMRRLVNHPTARELLGVLRHPPAPPRVPGWLWAPIGYCVVGPLATFVTVGTLPPALRETLGADWTHADEVRLRAFASIVRRVDRLMPRQLRSVSGTIVRRNWASNQEYAAHGAAIGIAPSISNHYVEEQIDVAQ</sequence>
<gene>
    <name evidence="2" type="ordered locus">AS9A_3703</name>
</gene>
<dbReference type="eggNOG" id="COG3662">
    <property type="taxonomic scope" value="Bacteria"/>
</dbReference>
<reference evidence="2 3" key="1">
    <citation type="journal article" date="2011" name="J. Bacteriol.">
        <title>Complete genome sequence of Amycolicicoccus subflavus DQS3-9A1T, an actinomycete isolated from crude oil-polluted soil.</title>
        <authorList>
            <person name="Cai M."/>
            <person name="Chen W.M."/>
            <person name="Nie Y."/>
            <person name="Chi C.Q."/>
            <person name="Wang Y.N."/>
            <person name="Tang Y.Q."/>
            <person name="Li G.Y."/>
            <person name="Wu X.L."/>
        </authorList>
    </citation>
    <scope>NUCLEOTIDE SEQUENCE [LARGE SCALE GENOMIC DNA]</scope>
    <source>
        <strain evidence="3">DSM 45089 / DQS3-9A1</strain>
    </source>
</reference>
<dbReference type="PANTHER" id="PTHR36151">
    <property type="entry name" value="BLR2777 PROTEIN"/>
    <property type="match status" value="1"/>
</dbReference>
<dbReference type="GO" id="GO:0016491">
    <property type="term" value="F:oxidoreductase activity"/>
    <property type="evidence" value="ECO:0007669"/>
    <property type="project" value="InterPro"/>
</dbReference>
<dbReference type="RefSeq" id="WP_013808490.1">
    <property type="nucleotide sequence ID" value="NC_015564.1"/>
</dbReference>
<dbReference type="PANTHER" id="PTHR36151:SF3">
    <property type="entry name" value="ER-BOUND OXYGENASE MPAB_MPAB'_RUBBER OXYGENASE CATALYTIC DOMAIN-CONTAINING PROTEIN"/>
    <property type="match status" value="1"/>
</dbReference>
<dbReference type="AlphaFoldDB" id="F6EF04"/>
<evidence type="ECO:0000313" key="2">
    <source>
        <dbReference type="EMBL" id="AEF42141.1"/>
    </source>
</evidence>
<dbReference type="Pfam" id="PF09995">
    <property type="entry name" value="MPAB_Lcp_cat"/>
    <property type="match status" value="1"/>
</dbReference>
<accession>F6EF04</accession>
<evidence type="ECO:0000259" key="1">
    <source>
        <dbReference type="Pfam" id="PF09995"/>
    </source>
</evidence>
<dbReference type="KEGG" id="asd:AS9A_3703"/>
<dbReference type="STRING" id="443218.AS9A_3703"/>
<protein>
    <recommendedName>
        <fullName evidence="1">ER-bound oxygenase mpaB/mpaB'/Rubber oxygenase catalytic domain-containing protein</fullName>
    </recommendedName>
</protein>
<feature type="domain" description="ER-bound oxygenase mpaB/mpaB'/Rubber oxygenase catalytic" evidence="1">
    <location>
        <begin position="22"/>
        <end position="253"/>
    </location>
</feature>
<dbReference type="InterPro" id="IPR018713">
    <property type="entry name" value="MPAB/Lcp_cat_dom"/>
</dbReference>
<proteinExistence type="predicted"/>
<name>F6EF04_HOYSD</name>
<dbReference type="EMBL" id="CP002786">
    <property type="protein sequence ID" value="AEF42141.1"/>
    <property type="molecule type" value="Genomic_DNA"/>
</dbReference>
<organism evidence="2 3">
    <name type="scientific">Hoyosella subflava (strain DSM 45089 / JCM 17490 / NBRC 109087 / DQS3-9A1)</name>
    <name type="common">Amycolicicoccus subflavus</name>
    <dbReference type="NCBI Taxonomy" id="443218"/>
    <lineage>
        <taxon>Bacteria</taxon>
        <taxon>Bacillati</taxon>
        <taxon>Actinomycetota</taxon>
        <taxon>Actinomycetes</taxon>
        <taxon>Mycobacteriales</taxon>
        <taxon>Hoyosellaceae</taxon>
        <taxon>Hoyosella</taxon>
    </lineage>
</organism>
<keyword evidence="3" id="KW-1185">Reference proteome</keyword>
<evidence type="ECO:0000313" key="3">
    <source>
        <dbReference type="Proteomes" id="UP000009235"/>
    </source>
</evidence>